<feature type="transmembrane region" description="Helical" evidence="8">
    <location>
        <begin position="144"/>
        <end position="164"/>
    </location>
</feature>
<dbReference type="InterPro" id="IPR000700">
    <property type="entry name" value="PAS-assoc_C"/>
</dbReference>
<dbReference type="EMBL" id="PKUQ01000022">
    <property type="protein sequence ID" value="PLW76975.1"/>
    <property type="molecule type" value="Genomic_DNA"/>
</dbReference>
<dbReference type="PROSITE" id="PS50113">
    <property type="entry name" value="PAC"/>
    <property type="match status" value="1"/>
</dbReference>
<evidence type="ECO:0000256" key="1">
    <source>
        <dbReference type="ARBA" id="ARBA00000085"/>
    </source>
</evidence>
<dbReference type="CDD" id="cd16922">
    <property type="entry name" value="HATPase_EvgS-ArcB-TorS-like"/>
    <property type="match status" value="1"/>
</dbReference>
<dbReference type="GO" id="GO:0009927">
    <property type="term" value="F:histidine phosphotransfer kinase activity"/>
    <property type="evidence" value="ECO:0007669"/>
    <property type="project" value="TreeGrafter"/>
</dbReference>
<dbReference type="SUPFAM" id="SSF55785">
    <property type="entry name" value="PYP-like sensor domain (PAS domain)"/>
    <property type="match status" value="1"/>
</dbReference>
<dbReference type="GO" id="GO:0006355">
    <property type="term" value="P:regulation of DNA-templated transcription"/>
    <property type="evidence" value="ECO:0007669"/>
    <property type="project" value="InterPro"/>
</dbReference>
<keyword evidence="8" id="KW-0812">Transmembrane</keyword>
<feature type="domain" description="PAS" evidence="10">
    <location>
        <begin position="210"/>
        <end position="280"/>
    </location>
</feature>
<evidence type="ECO:0000259" key="9">
    <source>
        <dbReference type="PROSITE" id="PS50109"/>
    </source>
</evidence>
<evidence type="ECO:0000256" key="5">
    <source>
        <dbReference type="ARBA" id="ARBA00022777"/>
    </source>
</evidence>
<dbReference type="CDD" id="cd00130">
    <property type="entry name" value="PAS"/>
    <property type="match status" value="1"/>
</dbReference>
<keyword evidence="5 12" id="KW-0418">Kinase</keyword>
<evidence type="ECO:0000313" key="13">
    <source>
        <dbReference type="Proteomes" id="UP000234881"/>
    </source>
</evidence>
<dbReference type="SMART" id="SM00387">
    <property type="entry name" value="HATPase_c"/>
    <property type="match status" value="1"/>
</dbReference>
<dbReference type="RefSeq" id="WP_101534265.1">
    <property type="nucleotide sequence ID" value="NZ_PKUQ01000022.1"/>
</dbReference>
<dbReference type="Gene3D" id="1.10.287.130">
    <property type="match status" value="1"/>
</dbReference>
<dbReference type="Proteomes" id="UP000234881">
    <property type="component" value="Unassembled WGS sequence"/>
</dbReference>
<feature type="coiled-coil region" evidence="6">
    <location>
        <begin position="346"/>
        <end position="373"/>
    </location>
</feature>
<dbReference type="Gene3D" id="3.30.565.10">
    <property type="entry name" value="Histidine kinase-like ATPase, C-terminal domain"/>
    <property type="match status" value="1"/>
</dbReference>
<dbReference type="InterPro" id="IPR003661">
    <property type="entry name" value="HisK_dim/P_dom"/>
</dbReference>
<dbReference type="SMART" id="SM00091">
    <property type="entry name" value="PAS"/>
    <property type="match status" value="1"/>
</dbReference>
<feature type="domain" description="PAC" evidence="11">
    <location>
        <begin position="303"/>
        <end position="355"/>
    </location>
</feature>
<comment type="catalytic activity">
    <reaction evidence="1">
        <text>ATP + protein L-histidine = ADP + protein N-phospho-L-histidine.</text>
        <dbReference type="EC" id="2.7.13.3"/>
    </reaction>
</comment>
<evidence type="ECO:0000259" key="11">
    <source>
        <dbReference type="PROSITE" id="PS50113"/>
    </source>
</evidence>
<feature type="transmembrane region" description="Helical" evidence="8">
    <location>
        <begin position="176"/>
        <end position="194"/>
    </location>
</feature>
<dbReference type="PANTHER" id="PTHR43047">
    <property type="entry name" value="TWO-COMPONENT HISTIDINE PROTEIN KINASE"/>
    <property type="match status" value="1"/>
</dbReference>
<organism evidence="12 13">
    <name type="scientific">Cohaesibacter celericrescens</name>
    <dbReference type="NCBI Taxonomy" id="2067669"/>
    <lineage>
        <taxon>Bacteria</taxon>
        <taxon>Pseudomonadati</taxon>
        <taxon>Pseudomonadota</taxon>
        <taxon>Alphaproteobacteria</taxon>
        <taxon>Hyphomicrobiales</taxon>
        <taxon>Cohaesibacteraceae</taxon>
    </lineage>
</organism>
<dbReference type="AlphaFoldDB" id="A0A2N5XR84"/>
<keyword evidence="6" id="KW-0175">Coiled coil</keyword>
<evidence type="ECO:0000256" key="4">
    <source>
        <dbReference type="ARBA" id="ARBA00022679"/>
    </source>
</evidence>
<dbReference type="InterPro" id="IPR005467">
    <property type="entry name" value="His_kinase_dom"/>
</dbReference>
<feature type="transmembrane region" description="Helical" evidence="8">
    <location>
        <begin position="93"/>
        <end position="115"/>
    </location>
</feature>
<dbReference type="PANTHER" id="PTHR43047:SF72">
    <property type="entry name" value="OSMOSENSING HISTIDINE PROTEIN KINASE SLN1"/>
    <property type="match status" value="1"/>
</dbReference>
<evidence type="ECO:0000256" key="6">
    <source>
        <dbReference type="SAM" id="Coils"/>
    </source>
</evidence>
<dbReference type="InterPro" id="IPR004358">
    <property type="entry name" value="Sig_transdc_His_kin-like_C"/>
</dbReference>
<evidence type="ECO:0000256" key="2">
    <source>
        <dbReference type="ARBA" id="ARBA00012438"/>
    </source>
</evidence>
<accession>A0A2N5XR84</accession>
<dbReference type="InterPro" id="IPR036890">
    <property type="entry name" value="HATPase_C_sf"/>
</dbReference>
<feature type="region of interest" description="Disordered" evidence="7">
    <location>
        <begin position="620"/>
        <end position="639"/>
    </location>
</feature>
<feature type="domain" description="Histidine kinase" evidence="9">
    <location>
        <begin position="373"/>
        <end position="601"/>
    </location>
</feature>
<evidence type="ECO:0000256" key="7">
    <source>
        <dbReference type="SAM" id="MobiDB-lite"/>
    </source>
</evidence>
<dbReference type="PROSITE" id="PS50112">
    <property type="entry name" value="PAS"/>
    <property type="match status" value="1"/>
</dbReference>
<name>A0A2N5XR84_9HYPH</name>
<dbReference type="Pfam" id="PF00512">
    <property type="entry name" value="HisKA"/>
    <property type="match status" value="1"/>
</dbReference>
<evidence type="ECO:0000313" key="12">
    <source>
        <dbReference type="EMBL" id="PLW76975.1"/>
    </source>
</evidence>
<dbReference type="SUPFAM" id="SSF47384">
    <property type="entry name" value="Homodimeric domain of signal transducing histidine kinase"/>
    <property type="match status" value="1"/>
</dbReference>
<evidence type="ECO:0000256" key="3">
    <source>
        <dbReference type="ARBA" id="ARBA00022553"/>
    </source>
</evidence>
<dbReference type="Pfam" id="PF00989">
    <property type="entry name" value="PAS"/>
    <property type="match status" value="1"/>
</dbReference>
<dbReference type="Gene3D" id="3.30.450.20">
    <property type="entry name" value="PAS domain"/>
    <property type="match status" value="1"/>
</dbReference>
<dbReference type="InterPro" id="IPR035965">
    <property type="entry name" value="PAS-like_dom_sf"/>
</dbReference>
<dbReference type="InterPro" id="IPR003594">
    <property type="entry name" value="HATPase_dom"/>
</dbReference>
<dbReference type="CDD" id="cd00082">
    <property type="entry name" value="HisKA"/>
    <property type="match status" value="1"/>
</dbReference>
<feature type="transmembrane region" description="Helical" evidence="8">
    <location>
        <begin position="34"/>
        <end position="58"/>
    </location>
</feature>
<dbReference type="EC" id="2.7.13.3" evidence="2"/>
<sequence>MQEAIGANAPFQFVIEGLLHKSCRANVIERKRHSVFIGVHLLVGLLALASLPLIILLAEEGDAAWTSSLSILPVWMLAPLLSVAYLTQTGKLANAFLLTASLTAAFIIWIASLTGGMTSPHLIWLGVVPLEVALAGNSRIIKQALCICLAALGLVGLFEMAGWLIPMQQNSEGASLIASLSVVLAIVYAGSLAIRIESLHRGRMHTIEAEEIHYRSLANSVSDMITRHDRSGDVTFASAAVQTLFEVQPQQMLGNKLFHHIHIQDRPAYLRALSECMNQEEGQRETVTVELRCMASSARVGNNFSNVEHSRTTGSLRWVEMKCAPECDNEGNVIGAIAATRDIAIRKKQQFVLEQARQEAEKANESKTRFLANVTHELRTPLNTIIGFSEILCHPEFSSGNEERNREYAELIHKGGHHLLQLVNALLDMSRIESGNFEVSAQHFDMGELTKGCCKMMQTDADQRGITLYSHCEEDVPDMHVDPRACRQILLNLISNALKFSDKDDQVSVTLGWAKNSHGIVDRKNLRLTVRDTGIGIDKKDIPKLGMPFVQAENSLQRRYEGAGIGLSIVRGLAELQHGFMEIESELGKGTTVSVTLPLDMTKPGDISDTMEPESVVTIDHTSEPTDASKMAASGNKVA</sequence>
<dbReference type="Pfam" id="PF02518">
    <property type="entry name" value="HATPase_c"/>
    <property type="match status" value="1"/>
</dbReference>
<dbReference type="GO" id="GO:0000155">
    <property type="term" value="F:phosphorelay sensor kinase activity"/>
    <property type="evidence" value="ECO:0007669"/>
    <property type="project" value="InterPro"/>
</dbReference>
<keyword evidence="13" id="KW-1185">Reference proteome</keyword>
<reference evidence="12 13" key="1">
    <citation type="submission" date="2018-01" db="EMBL/GenBank/DDBJ databases">
        <title>The draft genome sequence of Cohaesibacter sp. H1304.</title>
        <authorList>
            <person name="Wang N.-N."/>
            <person name="Du Z.-J."/>
        </authorList>
    </citation>
    <scope>NUCLEOTIDE SEQUENCE [LARGE SCALE GENOMIC DNA]</scope>
    <source>
        <strain evidence="12 13">H1304</strain>
    </source>
</reference>
<dbReference type="InterPro" id="IPR000014">
    <property type="entry name" value="PAS"/>
</dbReference>
<evidence type="ECO:0000259" key="10">
    <source>
        <dbReference type="PROSITE" id="PS50112"/>
    </source>
</evidence>
<dbReference type="OrthoDB" id="9801651at2"/>
<protein>
    <recommendedName>
        <fullName evidence="2">histidine kinase</fullName>
        <ecNumber evidence="2">2.7.13.3</ecNumber>
    </recommendedName>
</protein>
<keyword evidence="3" id="KW-0597">Phosphoprotein</keyword>
<keyword evidence="4" id="KW-0808">Transferase</keyword>
<feature type="transmembrane region" description="Helical" evidence="8">
    <location>
        <begin position="64"/>
        <end position="86"/>
    </location>
</feature>
<dbReference type="PROSITE" id="PS50109">
    <property type="entry name" value="HIS_KIN"/>
    <property type="match status" value="1"/>
</dbReference>
<gene>
    <name evidence="12" type="ORF">C0081_13095</name>
</gene>
<dbReference type="InterPro" id="IPR036097">
    <property type="entry name" value="HisK_dim/P_sf"/>
</dbReference>
<dbReference type="SMART" id="SM00388">
    <property type="entry name" value="HisKA"/>
    <property type="match status" value="1"/>
</dbReference>
<dbReference type="SUPFAM" id="SSF55874">
    <property type="entry name" value="ATPase domain of HSP90 chaperone/DNA topoisomerase II/histidine kinase"/>
    <property type="match status" value="1"/>
</dbReference>
<dbReference type="GO" id="GO:0005886">
    <property type="term" value="C:plasma membrane"/>
    <property type="evidence" value="ECO:0007669"/>
    <property type="project" value="TreeGrafter"/>
</dbReference>
<evidence type="ECO:0000256" key="8">
    <source>
        <dbReference type="SAM" id="Phobius"/>
    </source>
</evidence>
<dbReference type="InterPro" id="IPR013767">
    <property type="entry name" value="PAS_fold"/>
</dbReference>
<keyword evidence="8" id="KW-1133">Transmembrane helix</keyword>
<comment type="caution">
    <text evidence="12">The sequence shown here is derived from an EMBL/GenBank/DDBJ whole genome shotgun (WGS) entry which is preliminary data.</text>
</comment>
<keyword evidence="8" id="KW-0472">Membrane</keyword>
<dbReference type="PRINTS" id="PR00344">
    <property type="entry name" value="BCTRLSENSOR"/>
</dbReference>
<proteinExistence type="predicted"/>